<proteinExistence type="inferred from homology"/>
<dbReference type="InterPro" id="IPR045851">
    <property type="entry name" value="AMP-bd_C_sf"/>
</dbReference>
<comment type="caution">
    <text evidence="6">The sequence shown here is derived from an EMBL/GenBank/DDBJ whole genome shotgun (WGS) entry which is preliminary data.</text>
</comment>
<dbReference type="InterPro" id="IPR001242">
    <property type="entry name" value="Condensation_dom"/>
</dbReference>
<dbReference type="SUPFAM" id="SSF53335">
    <property type="entry name" value="S-adenosyl-L-methionine-dependent methyltransferases"/>
    <property type="match status" value="1"/>
</dbReference>
<dbReference type="Proteomes" id="UP000472372">
    <property type="component" value="Unassembled WGS sequence"/>
</dbReference>
<dbReference type="GO" id="GO:0016874">
    <property type="term" value="F:ligase activity"/>
    <property type="evidence" value="ECO:0007669"/>
    <property type="project" value="UniProtKB-KW"/>
</dbReference>
<dbReference type="Gene3D" id="3.40.50.150">
    <property type="entry name" value="Vaccinia Virus protein VP39"/>
    <property type="match status" value="1"/>
</dbReference>
<dbReference type="InterPro" id="IPR006162">
    <property type="entry name" value="Ppantetheine_attach_site"/>
</dbReference>
<dbReference type="InterPro" id="IPR010071">
    <property type="entry name" value="AA_adenyl_dom"/>
</dbReference>
<dbReference type="InterPro" id="IPR020806">
    <property type="entry name" value="PKS_PP-bd"/>
</dbReference>
<reference evidence="6" key="1">
    <citation type="submission" date="2021-02" db="EMBL/GenBank/DDBJ databases">
        <authorList>
            <person name="Syme A R."/>
            <person name="Syme A R."/>
            <person name="Moolhuijzen P."/>
        </authorList>
    </citation>
    <scope>NUCLEOTIDE SEQUENCE</scope>
    <source>
        <strain evidence="6">W1-1</strain>
    </source>
</reference>
<name>A0A6S6WHW1_9PLEO</name>
<dbReference type="SMART" id="SM00823">
    <property type="entry name" value="PKS_PP"/>
    <property type="match status" value="2"/>
</dbReference>
<evidence type="ECO:0000256" key="3">
    <source>
        <dbReference type="ARBA" id="ARBA00022598"/>
    </source>
</evidence>
<evidence type="ECO:0000256" key="4">
    <source>
        <dbReference type="ARBA" id="ARBA00029454"/>
    </source>
</evidence>
<dbReference type="PANTHER" id="PTHR45527:SF3">
    <property type="entry name" value="SIDEROPHORE SYNTHETASE (EUROFUNG)"/>
    <property type="match status" value="1"/>
</dbReference>
<dbReference type="Gene3D" id="1.10.1200.10">
    <property type="entry name" value="ACP-like"/>
    <property type="match status" value="2"/>
</dbReference>
<keyword evidence="2" id="KW-0597">Phosphoprotein</keyword>
<dbReference type="FunFam" id="3.30.559.30:FF:000003">
    <property type="entry name" value="Nonribosomal peptide synthase SidD"/>
    <property type="match status" value="1"/>
</dbReference>
<protein>
    <submittedName>
        <fullName evidence="6">Destruxin synthetase</fullName>
    </submittedName>
</protein>
<keyword evidence="1" id="KW-0596">Phosphopantetheine</keyword>
<keyword evidence="3" id="KW-0436">Ligase</keyword>
<dbReference type="InterPro" id="IPR042099">
    <property type="entry name" value="ANL_N_sf"/>
</dbReference>
<dbReference type="FunFam" id="3.30.300.30:FF:000015">
    <property type="entry name" value="Nonribosomal peptide synthase SidD"/>
    <property type="match status" value="2"/>
</dbReference>
<dbReference type="SUPFAM" id="SSF56801">
    <property type="entry name" value="Acetyl-CoA synthetase-like"/>
    <property type="match status" value="3"/>
</dbReference>
<accession>A0A6S6WHW1</accession>
<dbReference type="EMBL" id="OCTH03000013">
    <property type="protein sequence ID" value="CAE7221340.1"/>
    <property type="molecule type" value="Genomic_DNA"/>
</dbReference>
<sequence>MNSTRDDEVDAREVEKIWTWNCTTPEVTEQCIHDLFAEQALKRPGVPAICAWDGDMTYGELDVLSTKLAGHLVKLGVKSEDIVPLCFEKSMWTVVAMLAVLKAGGAFAPLHPDHPASRREEIMKQTGATVVLTSAQHETTWRDSAYCVVEVSKAIIKQFSVETDTIHPKIMPSNAAYIIFTSGSTGTPKGVVIEHQTASTSCLSHGRAFGFDVQTRALQFASYTFDVCITEIFTTLMLGGCICVPSEHDRRNSLSETINSMSANWAYLTPTVARILDPNTILTLKILVLGAERVSLADCKVWEDKVEVMNAYGPTECCIFCTGYVGIEGFESGLLGKPIASVAWVVDPDDHNKLAPIGSVGELLVEGPILARGYLNDAEKTNAAFIEDPTWLLEGSTNHHGRRGRMYKTGDLVYYRPDGNLIYVSRKDDQVKVRGQRVELGEIEHHIQGCMPEANQIAVEVILLEGEKSNTILAAFLQLDVKTGRAFPTNKAAETGSLAQVIFPVEAGKKLAERLPSYMVPDVYFVVTQLPITVSGKTDRKRLREIGASFSAQQLAEIRTSGQGLKRQPSTENEKALQQLWAGVLAIDADSIGLDDSFFRLGGDSIAAMKLVGEARRAGIHLTVADLFRNPKLEAVASLNLSLGNSSPENIVAFALLGETSDVTQIREEVAASCNTNTSLIEDIYPCSPLQEGMMALASKRPGDYIMQSVLALHDDTDEDRFRAAWERVVQSTAVLRTRIVHSSKMGMLQVVLADGIEWEQANELEQYLEKDKSVSMGLGDSLARYALVRDVGTGKRWMVWTLHHALYDGWSLPQIANLVTEVYHGAEVGKQPGFNAFIKYLGEQDHEAAAAYWQGTLADCQAISFPALPPAVQQPVADATTAFQCPALARRPSDITMSTLIRAAWALLASSYTSSDDVVFGATVTGRNAPVAGIEAMAGPTIATVPVRVRVQHSHKVSEFLHSVQQQATEMIPYEQTGLHETAKVSADARHACSFQTLLIVQPGSNGDIAHDALGEWRSHSDLQDFTTYALMVQCVLADDEVQIIASFDRRAIEPWQVDKMLRQFSFVMQQLATADAEAGIASIDTLTPEDRQQLWEWNHDVPPAIERCIHDLFADQAKARPDAPAICAWDGDMTYGELDVLSGRLAGHLVELGVGPEDIVPLCFEKSMWTVVAMLAVLKAGGAFLLLDPSLPHERLRLMCRKVSAKLSLASEASAPLAKDLVGTVVIVNADSALQLAHHASPITSVRPTHTAYVIFTSGSTGEPKGCRIEHRAASSAVTAHGRYLGMQASTRTLQFASYAFAGSLVELLMNLCHGGCICVLSEEERRTDLASAMCRMKVNWAFLTSTVVDLLTPKSVPSLSILCVGGEPIRASQIVRWGSQVHLRQTYGSSEVSGIVSSAALTTCSTTRDVGRASTGVFWIVDPNNHNRLAPVGAVGEVLVEGPVLGREYIDEPDKTASTFIEAPAWRASLGLSAGQQRLYKTGDLARYKDDGSIELIGRKDNQVKLRGQRIEVEEIEHQARLAEADVAEIAVELIQPKDGEDGMLACFIVVEDSASNEDELSGKRTRLDTRTQRTIGKIQDRLERFLPQYMVPAVFIPILTLPVTWSKKIDRKRLREVGSTFSGRELAELQATTQGLKRQPSTENEKALQQLWAGVLAIDADSIGLDDSFFRLGGDSIAAMKLVGEARRAGIHLTVADLFRNPKLDQLTAAAIASAHASPASIPQVEHAGPVAQSFAQGRLWFLEELHPGLTWYLMPLAVRIRGPLDLVALHSALHAVERRHETLRTTFATVDGASVQVVQPFQAKDLNIIDIVPGDEQGLTEAVHQDHSTPFDLRTEPGWRVTVYRMSNDDHVLSTVMHHIISDGWSVDVLMRELAAFYSASMRGQDPLSQVQPLSVQYRDFSVWQREQAQADEHQKQLSYWVEQLQSSRPAELLCDKPRPAALSGEAGVQSIEIAGPLYAKLQSFCQLHGVTQFVVLLAAFRATHFRLTGQEDATIGTPNANRDRWEVKDMVGFFVNMQCLRIKIGDESFEELVQQVHEVAVASHANADVPFENIVSKLKNDRDLSRHPLVQLVFAVHAQRDLGQLKLEGVETENLGDTVTSRFDLEFHFSQQADGLRGSVMFSTDLYAPETIDNMLSVFRRVLETCLEQPQAAVASMPLLRDADYAKLDAMGLVRVEKTAYPRDSSVVDLFREQAAACPSRVAVKDSVAEMTYAQLDAASDVLARWLARRSLAPETLVGVFASRSCEAIVAFLGILKANLAYLPFDVKVPSQRMNTILSSLPGERVVLVGAGAQPPTMEPSNIEFVSITEALDEQSAEEPGLQMPTTLHGPSATSLAYVMFTSGSTGQPKGVMVEHRGIVRLVRDNNLVHHLPPMPIMAHMTNLTFDVSTWEIYACLLHGGTLVCVDSATVLDAEAVLQLYRQHHVKTAFVTPSLFRSYTMQAPTLFTGLDMLCVGGEAMHLADLRAAEQYLTGKFVNGYGPTENTTFSTTFLVSKNEQYTNGVPIGRALSNSGAYVMDSGLRLVPLGVVGELVVTGDGLARGYTDPARNVDRFVSVEIGGKTVRAYRTGDYVRRRPTDGQLEFFGRMDGQVKIRGNRVELGEIEHTLRSDKVVREAVAVLQQHDGSEARLAGFVTVHEDAETADEHVDDSNESQHVDVWEEKFDADIYSPIDSVQAENIGRDFVGWTSMYDGSDIDKAEMNEWLDDTIATMLNGQRPGNVLEIGSGTGMILFNLGDGLQSYVGLDPSRKAVQFIAETAKSIPGLASKIRMYKATAADVGRLEQPVAASLVVVNSVVQYFPSLDYLFKMVQQLVELEGTRTLFFGDVRSCALHREFLATRAVHMAGDKATKADIRRMVADMERVERELLVDPAFFTALPSRLPGLVEHVEILPKKMKATNELSCYRYAAVVHVRPRDGQTQELAIRDVAHDRWIDFAERRLDRQSLLQQLKSLSSAPAVAVSNIPYSKTIVSRCLVHSLDGTEAETPDSPDWLASVHQRAQDCPSLSATALER</sequence>
<evidence type="ECO:0000256" key="1">
    <source>
        <dbReference type="ARBA" id="ARBA00022450"/>
    </source>
</evidence>
<dbReference type="Gene3D" id="3.30.559.10">
    <property type="entry name" value="Chloramphenicol acetyltransferase-like domain"/>
    <property type="match status" value="2"/>
</dbReference>
<feature type="domain" description="Carrier" evidence="5">
    <location>
        <begin position="568"/>
        <end position="644"/>
    </location>
</feature>
<dbReference type="Gene3D" id="3.30.559.30">
    <property type="entry name" value="Nonribosomal peptide synthetase, condensation domain"/>
    <property type="match status" value="2"/>
</dbReference>
<dbReference type="NCBIfam" id="TIGR01733">
    <property type="entry name" value="AA-adenyl-dom"/>
    <property type="match status" value="3"/>
</dbReference>
<dbReference type="PROSITE" id="PS00455">
    <property type="entry name" value="AMP_BINDING"/>
    <property type="match status" value="3"/>
</dbReference>
<evidence type="ECO:0000313" key="7">
    <source>
        <dbReference type="Proteomes" id="UP000472372"/>
    </source>
</evidence>
<dbReference type="CDD" id="cd05918">
    <property type="entry name" value="A_NRPS_SidN3_like"/>
    <property type="match status" value="2"/>
</dbReference>
<dbReference type="InterPro" id="IPR029063">
    <property type="entry name" value="SAM-dependent_MTases_sf"/>
</dbReference>
<dbReference type="GO" id="GO:0043041">
    <property type="term" value="P:amino acid activation for nonribosomal peptide biosynthetic process"/>
    <property type="evidence" value="ECO:0007669"/>
    <property type="project" value="TreeGrafter"/>
</dbReference>
<dbReference type="Gene3D" id="3.40.50.12780">
    <property type="entry name" value="N-terminal domain of ligase-like"/>
    <property type="match status" value="2"/>
</dbReference>
<dbReference type="PROSITE" id="PS50075">
    <property type="entry name" value="CARRIER"/>
    <property type="match status" value="2"/>
</dbReference>
<dbReference type="CDD" id="cd05930">
    <property type="entry name" value="A_NRPS"/>
    <property type="match status" value="1"/>
</dbReference>
<dbReference type="InterPro" id="IPR023213">
    <property type="entry name" value="CAT-like_dom_sf"/>
</dbReference>
<evidence type="ECO:0000313" key="6">
    <source>
        <dbReference type="EMBL" id="CAE7221340.1"/>
    </source>
</evidence>
<dbReference type="FunFam" id="3.40.50.980:FF:000001">
    <property type="entry name" value="Non-ribosomal peptide synthetase"/>
    <property type="match status" value="2"/>
</dbReference>
<dbReference type="Pfam" id="PF00668">
    <property type="entry name" value="Condensation"/>
    <property type="match status" value="2"/>
</dbReference>
<dbReference type="InterPro" id="IPR020845">
    <property type="entry name" value="AMP-binding_CS"/>
</dbReference>
<dbReference type="GO" id="GO:0031177">
    <property type="term" value="F:phosphopantetheine binding"/>
    <property type="evidence" value="ECO:0007669"/>
    <property type="project" value="InterPro"/>
</dbReference>
<dbReference type="GO" id="GO:0044550">
    <property type="term" value="P:secondary metabolite biosynthetic process"/>
    <property type="evidence" value="ECO:0007669"/>
    <property type="project" value="TreeGrafter"/>
</dbReference>
<feature type="domain" description="Carrier" evidence="5">
    <location>
        <begin position="1643"/>
        <end position="1719"/>
    </location>
</feature>
<evidence type="ECO:0000259" key="5">
    <source>
        <dbReference type="PROSITE" id="PS50075"/>
    </source>
</evidence>
<dbReference type="Pfam" id="PF00501">
    <property type="entry name" value="AMP-binding"/>
    <property type="match status" value="3"/>
</dbReference>
<dbReference type="FunFam" id="3.40.50.12780:FF:000014">
    <property type="entry name" value="Nonribosomal peptide synthetase 1"/>
    <property type="match status" value="2"/>
</dbReference>
<dbReference type="PROSITE" id="PS00012">
    <property type="entry name" value="PHOSPHOPANTETHEINE"/>
    <property type="match status" value="2"/>
</dbReference>
<dbReference type="CDD" id="cd19545">
    <property type="entry name" value="FUM14_C_NRPS-like"/>
    <property type="match status" value="1"/>
</dbReference>
<dbReference type="GO" id="GO:0005737">
    <property type="term" value="C:cytoplasm"/>
    <property type="evidence" value="ECO:0007669"/>
    <property type="project" value="TreeGrafter"/>
</dbReference>
<organism evidence="6 7">
    <name type="scientific">Pyrenophora teres f. teres</name>
    <dbReference type="NCBI Taxonomy" id="97479"/>
    <lineage>
        <taxon>Eukaryota</taxon>
        <taxon>Fungi</taxon>
        <taxon>Dikarya</taxon>
        <taxon>Ascomycota</taxon>
        <taxon>Pezizomycotina</taxon>
        <taxon>Dothideomycetes</taxon>
        <taxon>Pleosporomycetidae</taxon>
        <taxon>Pleosporales</taxon>
        <taxon>Pleosporineae</taxon>
        <taxon>Pleosporaceae</taxon>
        <taxon>Pyrenophora</taxon>
    </lineage>
</organism>
<dbReference type="InterPro" id="IPR009081">
    <property type="entry name" value="PP-bd_ACP"/>
</dbReference>
<comment type="similarity">
    <text evidence="4">Belongs to the NRP synthetase family.</text>
</comment>
<dbReference type="Gene3D" id="3.30.300.30">
    <property type="match status" value="3"/>
</dbReference>
<gene>
    <name evidence="6" type="ORF">PTTW11_11405</name>
</gene>
<dbReference type="InterPro" id="IPR000873">
    <property type="entry name" value="AMP-dep_synth/lig_dom"/>
</dbReference>
<dbReference type="InterPro" id="IPR036736">
    <property type="entry name" value="ACP-like_sf"/>
</dbReference>
<dbReference type="Gene3D" id="2.30.38.10">
    <property type="entry name" value="Luciferase, Domain 3"/>
    <property type="match status" value="1"/>
</dbReference>
<dbReference type="NCBIfam" id="NF003417">
    <property type="entry name" value="PRK04813.1"/>
    <property type="match status" value="3"/>
</dbReference>
<dbReference type="Pfam" id="PF00550">
    <property type="entry name" value="PP-binding"/>
    <property type="match status" value="2"/>
</dbReference>
<dbReference type="CDD" id="cd19531">
    <property type="entry name" value="LCL_NRPS-like"/>
    <property type="match status" value="1"/>
</dbReference>
<dbReference type="SUPFAM" id="SSF52777">
    <property type="entry name" value="CoA-dependent acyltransferases"/>
    <property type="match status" value="4"/>
</dbReference>
<evidence type="ECO:0000256" key="2">
    <source>
        <dbReference type="ARBA" id="ARBA00022553"/>
    </source>
</evidence>
<dbReference type="SUPFAM" id="SSF47336">
    <property type="entry name" value="ACP-like"/>
    <property type="match status" value="2"/>
</dbReference>
<dbReference type="Gene3D" id="3.40.50.980">
    <property type="match status" value="2"/>
</dbReference>
<dbReference type="PANTHER" id="PTHR45527">
    <property type="entry name" value="NONRIBOSOMAL PEPTIDE SYNTHETASE"/>
    <property type="match status" value="1"/>
</dbReference>
<dbReference type="FunFam" id="1.10.1200.10:FF:000005">
    <property type="entry name" value="Nonribosomal peptide synthetase 1"/>
    <property type="match status" value="2"/>
</dbReference>